<dbReference type="EMBL" id="JALBCA010000047">
    <property type="protein sequence ID" value="KAI2386550.1"/>
    <property type="molecule type" value="Genomic_DNA"/>
</dbReference>
<dbReference type="EC" id="2.7.7.6" evidence="1"/>
<gene>
    <name evidence="1" type="primary">RPO41</name>
    <name evidence="1" type="ORF">LOY88_003568</name>
</gene>
<keyword evidence="1" id="KW-0548">Nucleotidyltransferase</keyword>
<name>A0ACB8UW55_9EURO</name>
<keyword evidence="1" id="KW-0808">Transferase</keyword>
<keyword evidence="1" id="KW-0240">DNA-directed RNA polymerase</keyword>
<organism evidence="1">
    <name type="scientific">Ophidiomyces ophidiicola</name>
    <dbReference type="NCBI Taxonomy" id="1387563"/>
    <lineage>
        <taxon>Eukaryota</taxon>
        <taxon>Fungi</taxon>
        <taxon>Dikarya</taxon>
        <taxon>Ascomycota</taxon>
        <taxon>Pezizomycotina</taxon>
        <taxon>Eurotiomycetes</taxon>
        <taxon>Eurotiomycetidae</taxon>
        <taxon>Onygenales</taxon>
        <taxon>Onygenaceae</taxon>
        <taxon>Ophidiomyces</taxon>
    </lineage>
</organism>
<accession>A0ACB8UW55</accession>
<proteinExistence type="predicted"/>
<evidence type="ECO:0000313" key="1">
    <source>
        <dbReference type="EMBL" id="KAI2386550.1"/>
    </source>
</evidence>
<sequence>MLSRAARQKYAFHQLQRSYDQLALPWLCPALSRCQSSLARARSARSASIPSHVSLSASLQSSRAFATATSDHYIPFEGGESYTSNIGSEPNSFPSFASPLPFSDPSDPAERDASSLIVIKDYLATRPKTVRREKSIGGHSDEMLANLDVSLAVGMFDRAALLVRRLSTLYPPGSPQILELHNKYIRMIVSHMILNRRPGMVWAVQKWFEVDMRQLGNVEPDATSYALMLRMSLRMLLGPKRDRTVRRYWEMAKVANVEEDVLGLPILSEGDLGILSEICSSDLQAAALGDLGDLSDITEPAKEDLISPLEDLALVPEVKGTAQKGLGLSSLKETLSLFNKSKLSSGFEQCQDSATERQRRLERDSLTAAVERWRKENEAMSSKGVGTATSEAKMGSLLWDWHQHLIANIQMEMGSISKAQVSEKKTSEDNERCEYAPFMLAIGGEKLAAVTILATMNALGRSGMDKGIRLTHLIMLLGRAVQEEYIADRMRESAVSSSDGNNAKRAKYMEKLISSKNTKQGNSKWRHMVKKYKENHEHTTWTTAIEAKVGALLASMLFSSTKVSVKHRNSDTGEVTFTTQPAFRHVYQLERGHNIGFVQLHNSVVEKFRKEPADHVLAKHLPMVAPPRPWNSFCDGGFLGQPTSIIRTQSGSPLQLQYVKAAANRGDLNEIYTGLNVLGKTGWRINKAVFDVMLEAWNSGVKVADIPPADPKIPDPIKPETGDSSVLKQYYRSKMIADNQRSGFHSQRCFQNLQLEIARSYIGETFYLPHNLDFRGRAYPLPPYFNQMGSDMCRGLLLFDEGRELGERGLRWLKIHLANVFGFDKASFDERAQFAMDHFDDVTDSAEKGLHGQRWWLKAADPFQCLAACIELRNALASPDPTKFVSRLPIHQDGSCNGLQHYAALGGDVIGARQVNLEPSDRPSDIYSAVADHVHESIVQDAAAGDDLAKMLQDKINRKIVKQTVMTNVYGVTFLGAIRQVQKQLDEFYPELIGKDLAVKPATYVTKKIFAALSSMFTGAHDIQFWLGDCANRITQSLSPEQAEAIRTEIESPSPAASKSKSKSKSKKKVAKDLLSSNFRSTVIWTTPLKLPVVQPYREAKTRRIPTAIQTLSIKEPHSSDVVSRRKQLQAFPPNFIHSLDATHMMLSAIKCDELGLSFSAVHDSFWTHAGDIDTMNGVLRDAFVRMHSEDIVGRLAAEFKARYSNNFYLAKLKPSAAVAKKINAWRKKNGRGKGKEHQADELILEQKRSKLLRSENEAERKEGEAMTTPGSIFAASKNGDASLISVQSLGVAAMGQISPEEAAETAKCSVGVEEQTSSLAELFDDEVDLFETVEAPEAVAGKPKKKGNAYTWLWLPVTFRPVPSKVQFIFSSTGEFQHANLDSRASLTSND</sequence>
<protein>
    <submittedName>
        <fullName evidence="1">DNA-directed RNA polymerase</fullName>
        <ecNumber evidence="1">2.7.7.6</ecNumber>
    </submittedName>
</protein>
<keyword evidence="1" id="KW-0804">Transcription</keyword>
<comment type="caution">
    <text evidence="1">The sequence shown here is derived from an EMBL/GenBank/DDBJ whole genome shotgun (WGS) entry which is preliminary data.</text>
</comment>
<reference evidence="1" key="1">
    <citation type="journal article" date="2022" name="bioRxiv">
        <title>Population genetic analysis of Ophidiomyces ophidiicola, the causative agent of snake fungal disease, indicates recent introductions to the USA.</title>
        <authorList>
            <person name="Ladner J.T."/>
            <person name="Palmer J.M."/>
            <person name="Ettinger C.L."/>
            <person name="Stajich J.E."/>
            <person name="Farrell T.M."/>
            <person name="Glorioso B.M."/>
            <person name="Lawson B."/>
            <person name="Price S.J."/>
            <person name="Stengle A.G."/>
            <person name="Grear D.A."/>
            <person name="Lorch J.M."/>
        </authorList>
    </citation>
    <scope>NUCLEOTIDE SEQUENCE</scope>
    <source>
        <strain evidence="1">NWHC 24266-5</strain>
    </source>
</reference>